<evidence type="ECO:0000313" key="1">
    <source>
        <dbReference type="EMBL" id="CAF3285740.1"/>
    </source>
</evidence>
<dbReference type="AlphaFoldDB" id="A0A817SGG7"/>
<comment type="caution">
    <text evidence="1">The sequence shown here is derived from an EMBL/GenBank/DDBJ whole genome shotgun (WGS) entry which is preliminary data.</text>
</comment>
<dbReference type="Proteomes" id="UP000663833">
    <property type="component" value="Unassembled WGS sequence"/>
</dbReference>
<dbReference type="EMBL" id="CAJNYD010000674">
    <property type="protein sequence ID" value="CAF3285740.1"/>
    <property type="molecule type" value="Genomic_DNA"/>
</dbReference>
<protein>
    <submittedName>
        <fullName evidence="1">Uncharacterized protein</fullName>
    </submittedName>
</protein>
<name>A0A817SGG7_9BILA</name>
<sequence length="79" mass="8811">MRVLDAEQHREGLTRYIGVLRNSTDGNVHFEQVSQRQRLIHSNLRSMNRNPANGITPDVFVCFAGGPGTICELDFGIIA</sequence>
<organism evidence="1 2">
    <name type="scientific">Rotaria socialis</name>
    <dbReference type="NCBI Taxonomy" id="392032"/>
    <lineage>
        <taxon>Eukaryota</taxon>
        <taxon>Metazoa</taxon>
        <taxon>Spiralia</taxon>
        <taxon>Gnathifera</taxon>
        <taxon>Rotifera</taxon>
        <taxon>Eurotatoria</taxon>
        <taxon>Bdelloidea</taxon>
        <taxon>Philodinida</taxon>
        <taxon>Philodinidae</taxon>
        <taxon>Rotaria</taxon>
    </lineage>
</organism>
<gene>
    <name evidence="1" type="ORF">LUA448_LOCUS6846</name>
</gene>
<accession>A0A817SGG7</accession>
<evidence type="ECO:0000313" key="2">
    <source>
        <dbReference type="Proteomes" id="UP000663833"/>
    </source>
</evidence>
<proteinExistence type="predicted"/>
<reference evidence="1" key="1">
    <citation type="submission" date="2021-02" db="EMBL/GenBank/DDBJ databases">
        <authorList>
            <person name="Nowell W R."/>
        </authorList>
    </citation>
    <scope>NUCLEOTIDE SEQUENCE</scope>
</reference>